<sequence>WPVIEMEFAGWKGDNRSLELFLESLIQVKGLDEAKTSVSLVYYSLLEIMPVCLRYKTKCPENILEEALRSHTDATVIIYNSKQIGEHSLERLGTLTNSSTEIAVALYGTHGDTANTNEQSERRLAQFWKHNYQM</sequence>
<evidence type="ECO:0000313" key="1">
    <source>
        <dbReference type="EMBL" id="CAG8782350.1"/>
    </source>
</evidence>
<reference evidence="1" key="1">
    <citation type="submission" date="2021-06" db="EMBL/GenBank/DDBJ databases">
        <authorList>
            <person name="Kallberg Y."/>
            <person name="Tangrot J."/>
            <person name="Rosling A."/>
        </authorList>
    </citation>
    <scope>NUCLEOTIDE SEQUENCE</scope>
    <source>
        <strain evidence="1">CL356</strain>
    </source>
</reference>
<evidence type="ECO:0000313" key="2">
    <source>
        <dbReference type="Proteomes" id="UP000789525"/>
    </source>
</evidence>
<name>A0ACA9R966_9GLOM</name>
<dbReference type="EMBL" id="CAJVPT010072905">
    <property type="protein sequence ID" value="CAG8782350.1"/>
    <property type="molecule type" value="Genomic_DNA"/>
</dbReference>
<proteinExistence type="predicted"/>
<dbReference type="Proteomes" id="UP000789525">
    <property type="component" value="Unassembled WGS sequence"/>
</dbReference>
<feature type="non-terminal residue" evidence="1">
    <location>
        <position position="1"/>
    </location>
</feature>
<gene>
    <name evidence="1" type="ORF">ACOLOM_LOCUS14378</name>
</gene>
<feature type="non-terminal residue" evidence="1">
    <location>
        <position position="134"/>
    </location>
</feature>
<organism evidence="1 2">
    <name type="scientific">Acaulospora colombiana</name>
    <dbReference type="NCBI Taxonomy" id="27376"/>
    <lineage>
        <taxon>Eukaryota</taxon>
        <taxon>Fungi</taxon>
        <taxon>Fungi incertae sedis</taxon>
        <taxon>Mucoromycota</taxon>
        <taxon>Glomeromycotina</taxon>
        <taxon>Glomeromycetes</taxon>
        <taxon>Diversisporales</taxon>
        <taxon>Acaulosporaceae</taxon>
        <taxon>Acaulospora</taxon>
    </lineage>
</organism>
<protein>
    <submittedName>
        <fullName evidence="1">4522_t:CDS:1</fullName>
    </submittedName>
</protein>
<accession>A0ACA9R966</accession>
<comment type="caution">
    <text evidence="1">The sequence shown here is derived from an EMBL/GenBank/DDBJ whole genome shotgun (WGS) entry which is preliminary data.</text>
</comment>
<keyword evidence="2" id="KW-1185">Reference proteome</keyword>